<dbReference type="SUPFAM" id="SSF50129">
    <property type="entry name" value="GroES-like"/>
    <property type="match status" value="1"/>
</dbReference>
<keyword evidence="2" id="KW-0560">Oxidoreductase</keyword>
<evidence type="ECO:0000256" key="1">
    <source>
        <dbReference type="ARBA" id="ARBA00022857"/>
    </source>
</evidence>
<dbReference type="PANTHER" id="PTHR48106:SF8">
    <property type="entry name" value="OS02G0805600 PROTEIN"/>
    <property type="match status" value="1"/>
</dbReference>
<dbReference type="Proteomes" id="UP000325607">
    <property type="component" value="Unassembled WGS sequence"/>
</dbReference>
<dbReference type="Pfam" id="PF08240">
    <property type="entry name" value="ADH_N"/>
    <property type="match status" value="1"/>
</dbReference>
<name>A0A5E6WZS0_PSEFL</name>
<evidence type="ECO:0000256" key="2">
    <source>
        <dbReference type="ARBA" id="ARBA00023002"/>
    </source>
</evidence>
<evidence type="ECO:0000313" key="4">
    <source>
        <dbReference type="EMBL" id="VVN34782.1"/>
    </source>
</evidence>
<reference evidence="4 5" key="1">
    <citation type="submission" date="2019-09" db="EMBL/GenBank/DDBJ databases">
        <authorList>
            <person name="Chandra G."/>
            <person name="Truman W A."/>
        </authorList>
    </citation>
    <scope>NUCLEOTIDE SEQUENCE [LARGE SCALE GENOMIC DNA]</scope>
    <source>
        <strain evidence="4">PS645</strain>
    </source>
</reference>
<dbReference type="InterPro" id="IPR013154">
    <property type="entry name" value="ADH-like_N"/>
</dbReference>
<dbReference type="InterPro" id="IPR011032">
    <property type="entry name" value="GroES-like_sf"/>
</dbReference>
<sequence>MKALQGVEGQVVWAHEPGSTCDAGQVRIRVAAAGLNRADLLHKAGLYPPPPGASSVLGLACFGVVSEVGAGSGWRVGDRVCALLAGGGMAEVVVVDGRHVLPSGPDNTRPVGASQLAMNDDEVSRLNRAG</sequence>
<keyword evidence="1" id="KW-0521">NADP</keyword>
<dbReference type="Gene3D" id="3.90.180.10">
    <property type="entry name" value="Medium-chain alcohol dehydrogenases, catalytic domain"/>
    <property type="match status" value="1"/>
</dbReference>
<feature type="domain" description="Alcohol dehydrogenase-like N-terminal" evidence="3">
    <location>
        <begin position="23"/>
        <end position="102"/>
    </location>
</feature>
<protein>
    <recommendedName>
        <fullName evidence="3">Alcohol dehydrogenase-like N-terminal domain-containing protein</fullName>
    </recommendedName>
</protein>
<dbReference type="GO" id="GO:0016651">
    <property type="term" value="F:oxidoreductase activity, acting on NAD(P)H"/>
    <property type="evidence" value="ECO:0007669"/>
    <property type="project" value="TreeGrafter"/>
</dbReference>
<evidence type="ECO:0000259" key="3">
    <source>
        <dbReference type="Pfam" id="PF08240"/>
    </source>
</evidence>
<accession>A0A5E6WZS0</accession>
<dbReference type="AlphaFoldDB" id="A0A5E6WZS0"/>
<proteinExistence type="predicted"/>
<dbReference type="PANTHER" id="PTHR48106">
    <property type="entry name" value="QUINONE OXIDOREDUCTASE PIG3-RELATED"/>
    <property type="match status" value="1"/>
</dbReference>
<dbReference type="EMBL" id="CABVGX010000063">
    <property type="protein sequence ID" value="VVN34782.1"/>
    <property type="molecule type" value="Genomic_DNA"/>
</dbReference>
<dbReference type="GO" id="GO:0070402">
    <property type="term" value="F:NADPH binding"/>
    <property type="evidence" value="ECO:0007669"/>
    <property type="project" value="TreeGrafter"/>
</dbReference>
<organism evidence="4 5">
    <name type="scientific">Pseudomonas fluorescens</name>
    <dbReference type="NCBI Taxonomy" id="294"/>
    <lineage>
        <taxon>Bacteria</taxon>
        <taxon>Pseudomonadati</taxon>
        <taxon>Pseudomonadota</taxon>
        <taxon>Gammaproteobacteria</taxon>
        <taxon>Pseudomonadales</taxon>
        <taxon>Pseudomonadaceae</taxon>
        <taxon>Pseudomonas</taxon>
    </lineage>
</organism>
<gene>
    <name evidence="4" type="ORF">PS645_05031</name>
</gene>
<evidence type="ECO:0000313" key="5">
    <source>
        <dbReference type="Proteomes" id="UP000325607"/>
    </source>
</evidence>